<protein>
    <submittedName>
        <fullName evidence="1">Uncharacterized protein</fullName>
    </submittedName>
</protein>
<evidence type="ECO:0000313" key="1">
    <source>
        <dbReference type="EMBL" id="KAJ8116176.1"/>
    </source>
</evidence>
<proteinExistence type="predicted"/>
<organism evidence="1 2">
    <name type="scientific">Boeremia exigua</name>
    <dbReference type="NCBI Taxonomy" id="749465"/>
    <lineage>
        <taxon>Eukaryota</taxon>
        <taxon>Fungi</taxon>
        <taxon>Dikarya</taxon>
        <taxon>Ascomycota</taxon>
        <taxon>Pezizomycotina</taxon>
        <taxon>Dothideomycetes</taxon>
        <taxon>Pleosporomycetidae</taxon>
        <taxon>Pleosporales</taxon>
        <taxon>Pleosporineae</taxon>
        <taxon>Didymellaceae</taxon>
        <taxon>Boeremia</taxon>
    </lineage>
</organism>
<sequence>MTDSKLFKPIAIGRLQLSHRMGMCPLTRFRASDDHVPLPIVETYYAQRSSVPGTLLIAEGTLISEAQGGFANVPGIYNESQIAGWRKVTDAVHAKGSYIYCQLWALGRTAEIDVAAKESVTVKSSSNLRCDEQHPVPVPMTIEDIKTTIQDYAQAAKNAIAAGFDGVELHGANGYLIDQFTQDTCNKRTDQYGGSIENRSRFAVEVVQAVVDAVGADRTGIRLSPFSKFNDMKMDNLMTQFSDLVKKLDPLKLAYLHLVESRIAGNADVESTESLDFAIDLWSGPLLLAGGYKPDTAKTVVDQERPNRDILVMFGRLFIATPDLPFRVKEGLDLNQYNRDTFYTPKKPEGYIDYEFSPQFSKAAA</sequence>
<reference evidence="1" key="1">
    <citation type="submission" date="2022-11" db="EMBL/GenBank/DDBJ databases">
        <title>Genome Sequence of Boeremia exigua.</title>
        <authorList>
            <person name="Buettner E."/>
        </authorList>
    </citation>
    <scope>NUCLEOTIDE SEQUENCE</scope>
    <source>
        <strain evidence="1">CU02</strain>
    </source>
</reference>
<name>A0ACC2ILV9_9PLEO</name>
<keyword evidence="2" id="KW-1185">Reference proteome</keyword>
<evidence type="ECO:0000313" key="2">
    <source>
        <dbReference type="Proteomes" id="UP001153331"/>
    </source>
</evidence>
<comment type="caution">
    <text evidence="1">The sequence shown here is derived from an EMBL/GenBank/DDBJ whole genome shotgun (WGS) entry which is preliminary data.</text>
</comment>
<accession>A0ACC2ILV9</accession>
<gene>
    <name evidence="1" type="ORF">OPT61_g2337</name>
</gene>
<dbReference type="EMBL" id="JAPHNI010000105">
    <property type="protein sequence ID" value="KAJ8116176.1"/>
    <property type="molecule type" value="Genomic_DNA"/>
</dbReference>
<dbReference type="Proteomes" id="UP001153331">
    <property type="component" value="Unassembled WGS sequence"/>
</dbReference>